<keyword evidence="9" id="KW-1185">Reference proteome</keyword>
<dbReference type="InterPro" id="IPR036291">
    <property type="entry name" value="NAD(P)-bd_dom_sf"/>
</dbReference>
<proteinExistence type="inferred from homology"/>
<feature type="domain" description="Gfo/Idh/MocA-like oxidoreductase N-terminal" evidence="6">
    <location>
        <begin position="80"/>
        <end position="210"/>
    </location>
</feature>
<sequence>MVHRQSWNLASPETRCNKLVILKKNEHMNSNRRNFLKKTSLVGAGIAFTPSISKANMFSQHRVSSAQYMGGFVAPKLDTVRFAFIGVGSRGSGHAKQIASIEGTEIVAISDLYEDLAKKSEEACKELGKGQRHKKIKLYTNGENDWKKMLEEQKPDAVIIATPWELHAPMAIGAMNAGTHAFVEVPLALTVEEMWQLVDVSEKTKKHCMMMENVNYGREELLYLNMCRQGVIGELLHGEAAYIHELRSQMEDVDRGTGSWRTPHYAHRNGNLYPTHGLGPVAQYMNIARGEDNFKFMNSFSSPAKGRQLYAEKNFPADHKWNQLDFKGGDINTSIIKTEMGRTIMVQWDETSPRPYTRHNLIQGTKGALAGFPNRVALEGGIEGVTENHHEWAEGDGLQKIFEKYEHPLYKRLGELATKMGGHGGMDFMMLYRIVECLRKGEPLDQNLYEGCLWSAVGPLSEASVAANGAPQEFPDFTRGSWKKTDALAIVD</sequence>
<dbReference type="STRING" id="641691.SAMN05421636_104242"/>
<evidence type="ECO:0000313" key="8">
    <source>
        <dbReference type="EMBL" id="SDE28968.1"/>
    </source>
</evidence>
<dbReference type="InterPro" id="IPR019546">
    <property type="entry name" value="TAT_signal_bac_arc"/>
</dbReference>
<evidence type="ECO:0000256" key="1">
    <source>
        <dbReference type="ARBA" id="ARBA00001911"/>
    </source>
</evidence>
<dbReference type="InterPro" id="IPR049303">
    <property type="entry name" value="Glyco_hydro_109_C"/>
</dbReference>
<evidence type="ECO:0000256" key="2">
    <source>
        <dbReference type="ARBA" id="ARBA00009329"/>
    </source>
</evidence>
<dbReference type="Pfam" id="PF01408">
    <property type="entry name" value="GFO_IDH_MocA"/>
    <property type="match status" value="1"/>
</dbReference>
<evidence type="ECO:0000259" key="6">
    <source>
        <dbReference type="Pfam" id="PF01408"/>
    </source>
</evidence>
<dbReference type="InterPro" id="IPR050463">
    <property type="entry name" value="Gfo/Idh/MocA_oxidrdct_glycsds"/>
</dbReference>
<comment type="cofactor">
    <cofactor evidence="1">
        <name>NAD(+)</name>
        <dbReference type="ChEBI" id="CHEBI:57540"/>
    </cofactor>
</comment>
<name>A0A1G7BPB2_9FLAO</name>
<dbReference type="SUPFAM" id="SSF51735">
    <property type="entry name" value="NAD(P)-binding Rossmann-fold domains"/>
    <property type="match status" value="1"/>
</dbReference>
<feature type="domain" description="Glycosyl hydrolase 109 C-terminal" evidence="7">
    <location>
        <begin position="221"/>
        <end position="394"/>
    </location>
</feature>
<dbReference type="EMBL" id="FNAO01000004">
    <property type="protein sequence ID" value="SDE28968.1"/>
    <property type="molecule type" value="Genomic_DNA"/>
</dbReference>
<reference evidence="8 9" key="1">
    <citation type="submission" date="2016-10" db="EMBL/GenBank/DDBJ databases">
        <authorList>
            <person name="de Groot N.N."/>
        </authorList>
    </citation>
    <scope>NUCLEOTIDE SEQUENCE [LARGE SCALE GENOMIC DNA]</scope>
    <source>
        <strain evidence="8 9">DSM 23421</strain>
    </source>
</reference>
<accession>A0A1G7BPB2</accession>
<evidence type="ECO:0000313" key="9">
    <source>
        <dbReference type="Proteomes" id="UP000199109"/>
    </source>
</evidence>
<dbReference type="InterPro" id="IPR000683">
    <property type="entry name" value="Gfo/Idh/MocA-like_OxRdtase_N"/>
</dbReference>
<keyword evidence="3" id="KW-0378">Hydrolase</keyword>
<dbReference type="Gene3D" id="3.40.50.720">
    <property type="entry name" value="NAD(P)-binding Rossmann-like Domain"/>
    <property type="match status" value="1"/>
</dbReference>
<dbReference type="GO" id="GO:0016798">
    <property type="term" value="F:hydrolase activity, acting on glycosyl bonds"/>
    <property type="evidence" value="ECO:0007669"/>
    <property type="project" value="UniProtKB-KW"/>
</dbReference>
<protein>
    <submittedName>
        <fullName evidence="8">Tat (Twin-arginine translocation) pathway signal sequence</fullName>
    </submittedName>
</protein>
<dbReference type="Gene3D" id="3.30.360.10">
    <property type="entry name" value="Dihydrodipicolinate Reductase, domain 2"/>
    <property type="match status" value="1"/>
</dbReference>
<dbReference type="Proteomes" id="UP000199109">
    <property type="component" value="Unassembled WGS sequence"/>
</dbReference>
<dbReference type="Pfam" id="PF21252">
    <property type="entry name" value="Glyco_hydro_109_C"/>
    <property type="match status" value="1"/>
</dbReference>
<dbReference type="GO" id="GO:0000166">
    <property type="term" value="F:nucleotide binding"/>
    <property type="evidence" value="ECO:0007669"/>
    <property type="project" value="InterPro"/>
</dbReference>
<keyword evidence="5" id="KW-0326">Glycosidase</keyword>
<evidence type="ECO:0000259" key="7">
    <source>
        <dbReference type="Pfam" id="PF21252"/>
    </source>
</evidence>
<organism evidence="8 9">
    <name type="scientific">Pricia antarctica</name>
    <dbReference type="NCBI Taxonomy" id="641691"/>
    <lineage>
        <taxon>Bacteria</taxon>
        <taxon>Pseudomonadati</taxon>
        <taxon>Bacteroidota</taxon>
        <taxon>Flavobacteriia</taxon>
        <taxon>Flavobacteriales</taxon>
        <taxon>Flavobacteriaceae</taxon>
        <taxon>Pricia</taxon>
    </lineage>
</organism>
<evidence type="ECO:0000256" key="3">
    <source>
        <dbReference type="ARBA" id="ARBA00022801"/>
    </source>
</evidence>
<evidence type="ECO:0000256" key="5">
    <source>
        <dbReference type="ARBA" id="ARBA00023295"/>
    </source>
</evidence>
<comment type="similarity">
    <text evidence="2">Belongs to the Gfo/Idh/MocA family. Glycosyl hydrolase 109 subfamily.</text>
</comment>
<keyword evidence="4" id="KW-0520">NAD</keyword>
<gene>
    <name evidence="8" type="ORF">SAMN05421636_104242</name>
</gene>
<dbReference type="PANTHER" id="PTHR43818:SF1">
    <property type="entry name" value="GLYCOSYL HYDROLASE FAMILY 109 PROTEIN"/>
    <property type="match status" value="1"/>
</dbReference>
<evidence type="ECO:0000256" key="4">
    <source>
        <dbReference type="ARBA" id="ARBA00023027"/>
    </source>
</evidence>
<dbReference type="PANTHER" id="PTHR43818">
    <property type="entry name" value="BCDNA.GH03377"/>
    <property type="match status" value="1"/>
</dbReference>
<dbReference type="NCBIfam" id="TIGR01409">
    <property type="entry name" value="TAT_signal_seq"/>
    <property type="match status" value="1"/>
</dbReference>
<dbReference type="AlphaFoldDB" id="A0A1G7BPB2"/>